<proteinExistence type="predicted"/>
<evidence type="ECO:0000313" key="2">
    <source>
        <dbReference type="EMBL" id="SOR28781.1"/>
    </source>
</evidence>
<name>A0A2N9AN46_METEX</name>
<sequence length="116" mass="12591">MPKGRPGSRVSSRSIKRKAARTTSLVLAKHPECRHARMRSSCSRVIETVIVLHTAMSQLCRVRGYLESELCVAVSLNHPTVSLLSVQLQIPHPTGSKVRNGLTPDGTAPQALIGSR</sequence>
<evidence type="ECO:0000313" key="3">
    <source>
        <dbReference type="Proteomes" id="UP000233769"/>
    </source>
</evidence>
<reference evidence="3" key="1">
    <citation type="submission" date="2017-10" db="EMBL/GenBank/DDBJ databases">
        <authorList>
            <person name="Regsiter A."/>
            <person name="William W."/>
        </authorList>
    </citation>
    <scope>NUCLEOTIDE SEQUENCE [LARGE SCALE GENOMIC DNA]</scope>
</reference>
<feature type="region of interest" description="Disordered" evidence="1">
    <location>
        <begin position="1"/>
        <end position="21"/>
    </location>
</feature>
<organism evidence="2 3">
    <name type="scientific">Methylorubrum extorquens</name>
    <name type="common">Methylobacterium dichloromethanicum</name>
    <name type="synonym">Methylobacterium extorquens</name>
    <dbReference type="NCBI Taxonomy" id="408"/>
    <lineage>
        <taxon>Bacteria</taxon>
        <taxon>Pseudomonadati</taxon>
        <taxon>Pseudomonadota</taxon>
        <taxon>Alphaproteobacteria</taxon>
        <taxon>Hyphomicrobiales</taxon>
        <taxon>Methylobacteriaceae</taxon>
        <taxon>Methylorubrum</taxon>
    </lineage>
</organism>
<protein>
    <submittedName>
        <fullName evidence="2">Uncharacterized protein</fullName>
    </submittedName>
</protein>
<dbReference type="Proteomes" id="UP000233769">
    <property type="component" value="Chromosome tk0001"/>
</dbReference>
<feature type="region of interest" description="Disordered" evidence="1">
    <location>
        <begin position="94"/>
        <end position="116"/>
    </location>
</feature>
<dbReference type="EMBL" id="LT962688">
    <property type="protein sequence ID" value="SOR28781.1"/>
    <property type="molecule type" value="Genomic_DNA"/>
</dbReference>
<accession>A0A2N9AN46</accession>
<gene>
    <name evidence="2" type="ORF">TK0001_2179</name>
</gene>
<evidence type="ECO:0000256" key="1">
    <source>
        <dbReference type="SAM" id="MobiDB-lite"/>
    </source>
</evidence>
<dbReference type="AlphaFoldDB" id="A0A2N9AN46"/>